<organism evidence="5 6">
    <name type="scientific">Takifugu bimaculatus</name>
    <dbReference type="NCBI Taxonomy" id="433685"/>
    <lineage>
        <taxon>Eukaryota</taxon>
        <taxon>Metazoa</taxon>
        <taxon>Chordata</taxon>
        <taxon>Craniata</taxon>
        <taxon>Vertebrata</taxon>
        <taxon>Euteleostomi</taxon>
        <taxon>Actinopterygii</taxon>
        <taxon>Neopterygii</taxon>
        <taxon>Teleostei</taxon>
        <taxon>Neoteleostei</taxon>
        <taxon>Acanthomorphata</taxon>
        <taxon>Eupercaria</taxon>
        <taxon>Tetraodontiformes</taxon>
        <taxon>Tetradontoidea</taxon>
        <taxon>Tetraodontidae</taxon>
        <taxon>Takifugu</taxon>
    </lineage>
</organism>
<comment type="caution">
    <text evidence="5">The sequence shown here is derived from an EMBL/GenBank/DDBJ whole genome shotgun (WGS) entry which is preliminary data.</text>
</comment>
<dbReference type="InterPro" id="IPR000182">
    <property type="entry name" value="GNAT_dom"/>
</dbReference>
<keyword evidence="3" id="KW-0012">Acyltransferase</keyword>
<dbReference type="FunFam" id="3.40.630.30:FF:000064">
    <property type="entry name" value="GNAT family acetyltransferase"/>
    <property type="match status" value="1"/>
</dbReference>
<dbReference type="PROSITE" id="PS51186">
    <property type="entry name" value="GNAT"/>
    <property type="match status" value="1"/>
</dbReference>
<dbReference type="Proteomes" id="UP000516260">
    <property type="component" value="Chromosome 2"/>
</dbReference>
<feature type="domain" description="N-acetyltransferase" evidence="4">
    <location>
        <begin position="56"/>
        <end position="193"/>
    </location>
</feature>
<evidence type="ECO:0000256" key="1">
    <source>
        <dbReference type="ARBA" id="ARBA00008694"/>
    </source>
</evidence>
<evidence type="ECO:0000313" key="6">
    <source>
        <dbReference type="Proteomes" id="UP000516260"/>
    </source>
</evidence>
<evidence type="ECO:0000313" key="5">
    <source>
        <dbReference type="EMBL" id="TNM93784.1"/>
    </source>
</evidence>
<dbReference type="EMBL" id="SWLE01000012">
    <property type="protein sequence ID" value="TNM93784.1"/>
    <property type="molecule type" value="Genomic_DNA"/>
</dbReference>
<dbReference type="Gene3D" id="3.40.630.30">
    <property type="match status" value="1"/>
</dbReference>
<proteinExistence type="inferred from homology"/>
<keyword evidence="6" id="KW-1185">Reference proteome</keyword>
<comment type="similarity">
    <text evidence="1">Belongs to the acetyltransferase family.</text>
</comment>
<dbReference type="InterPro" id="IPR051016">
    <property type="entry name" value="Diverse_Substrate_AcTransf"/>
</dbReference>
<evidence type="ECO:0000259" key="4">
    <source>
        <dbReference type="PROSITE" id="PS51186"/>
    </source>
</evidence>
<evidence type="ECO:0000256" key="2">
    <source>
        <dbReference type="ARBA" id="ARBA00022679"/>
    </source>
</evidence>
<dbReference type="Pfam" id="PF00583">
    <property type="entry name" value="Acetyltransf_1"/>
    <property type="match status" value="1"/>
</dbReference>
<dbReference type="PANTHER" id="PTHR10545">
    <property type="entry name" value="DIAMINE N-ACETYLTRANSFERASE"/>
    <property type="match status" value="1"/>
</dbReference>
<evidence type="ECO:0000256" key="3">
    <source>
        <dbReference type="ARBA" id="ARBA00023315"/>
    </source>
</evidence>
<sequence length="201" mass="22193">MDFTLRAANVDDCKDIARMIVVRLAGGHATLVPTAGQRRCFAAASDGLGPPPRVPRGDRNASGVTFQGHIYLEQDGFCKNPFFHGIIAEVPEHLKSKEGHTKIGYAIYFYSWSSSSGRGIYMEDLYVMPEFRGKGIGKALMSKVAQLGLAAGCTQLNFTVLDWNKPSLEFYFHQGCYDFTAESGYHLMRCEGEALEKLAQP</sequence>
<dbReference type="AlphaFoldDB" id="A0A4Z2BNC9"/>
<name>A0A4Z2BNC9_9TELE</name>
<dbReference type="CDD" id="cd04301">
    <property type="entry name" value="NAT_SF"/>
    <property type="match status" value="1"/>
</dbReference>
<dbReference type="PANTHER" id="PTHR10545:SF66">
    <property type="entry name" value="DIAMINE N-ACETYLTRANSFERASE 2-RELATED"/>
    <property type="match status" value="1"/>
</dbReference>
<keyword evidence="2" id="KW-0808">Transferase</keyword>
<dbReference type="InterPro" id="IPR016181">
    <property type="entry name" value="Acyl_CoA_acyltransferase"/>
</dbReference>
<dbReference type="SUPFAM" id="SSF55729">
    <property type="entry name" value="Acyl-CoA N-acyltransferases (Nat)"/>
    <property type="match status" value="1"/>
</dbReference>
<reference evidence="5 6" key="1">
    <citation type="submission" date="2019-04" db="EMBL/GenBank/DDBJ databases">
        <title>The sequence and de novo assembly of Takifugu bimaculatus genome using PacBio and Hi-C technologies.</title>
        <authorList>
            <person name="Xu P."/>
            <person name="Liu B."/>
            <person name="Zhou Z."/>
        </authorList>
    </citation>
    <scope>NUCLEOTIDE SEQUENCE [LARGE SCALE GENOMIC DNA]</scope>
    <source>
        <strain evidence="5">TB-2018</strain>
        <tissue evidence="5">Muscle</tissue>
    </source>
</reference>
<dbReference type="GO" id="GO:0008080">
    <property type="term" value="F:N-acetyltransferase activity"/>
    <property type="evidence" value="ECO:0007669"/>
    <property type="project" value="TreeGrafter"/>
</dbReference>
<gene>
    <name evidence="5" type="ORF">fugu_001960</name>
</gene>
<accession>A0A4Z2BNC9</accession>
<protein>
    <recommendedName>
        <fullName evidence="4">N-acetyltransferase domain-containing protein</fullName>
    </recommendedName>
</protein>